<sequence>MRNFFDVTATPLDPKFNAIHSLAKAAAERTLERFNTPNWDNTRNLLVQNTGYDPIGDWVWSERNMNSVDVRLKLNEILRVRHSFAHGFSIPAYSWTQSPTGKIRLTAKAIKDVDEFCRHLVTVTDLGMKQQIKTNYGIIVSW</sequence>
<gene>
    <name evidence="1" type="ORF">DSM107014_16655</name>
</gene>
<dbReference type="EMBL" id="JADQBC010000140">
    <property type="protein sequence ID" value="MBR8829499.1"/>
    <property type="molecule type" value="Genomic_DNA"/>
</dbReference>
<protein>
    <recommendedName>
        <fullName evidence="3">RiboL-PSP-HEPN domain-containing protein</fullName>
    </recommendedName>
</protein>
<evidence type="ECO:0000313" key="1">
    <source>
        <dbReference type="EMBL" id="MBR8829499.1"/>
    </source>
</evidence>
<comment type="caution">
    <text evidence="1">The sequence shown here is derived from an EMBL/GenBank/DDBJ whole genome shotgun (WGS) entry which is preliminary data.</text>
</comment>
<proteinExistence type="predicted"/>
<reference evidence="1" key="1">
    <citation type="submission" date="2021-02" db="EMBL/GenBank/DDBJ databases">
        <title>Metagenome analyses of Stigonema ocellatum DSM 106950, Chlorogloea purpurea SAG 13.99 and Gomphosphaeria aponina DSM 107014.</title>
        <authorList>
            <person name="Marter P."/>
            <person name="Huang S."/>
        </authorList>
    </citation>
    <scope>NUCLEOTIDE SEQUENCE</scope>
    <source>
        <strain evidence="1">JP213</strain>
    </source>
</reference>
<evidence type="ECO:0000313" key="2">
    <source>
        <dbReference type="Proteomes" id="UP000767446"/>
    </source>
</evidence>
<name>A0A941JNM2_9CHRO</name>
<evidence type="ECO:0008006" key="3">
    <source>
        <dbReference type="Google" id="ProtNLM"/>
    </source>
</evidence>
<dbReference type="Proteomes" id="UP000767446">
    <property type="component" value="Unassembled WGS sequence"/>
</dbReference>
<dbReference type="AlphaFoldDB" id="A0A941JNM2"/>
<organism evidence="1 2">
    <name type="scientific">Gomphosphaeria aponina SAG 52.96 = DSM 107014</name>
    <dbReference type="NCBI Taxonomy" id="1521640"/>
    <lineage>
        <taxon>Bacteria</taxon>
        <taxon>Bacillati</taxon>
        <taxon>Cyanobacteriota</taxon>
        <taxon>Cyanophyceae</taxon>
        <taxon>Oscillatoriophycideae</taxon>
        <taxon>Chroococcales</taxon>
        <taxon>Gomphosphaeriaceae</taxon>
        <taxon>Gomphosphaeria</taxon>
    </lineage>
</organism>
<accession>A0A941JNM2</accession>